<accession>A0A3N4I7T1</accession>
<gene>
    <name evidence="1" type="ORF">BJ508DRAFT_325897</name>
</gene>
<reference evidence="1 2" key="1">
    <citation type="journal article" date="2018" name="Nat. Ecol. Evol.">
        <title>Pezizomycetes genomes reveal the molecular basis of ectomycorrhizal truffle lifestyle.</title>
        <authorList>
            <person name="Murat C."/>
            <person name="Payen T."/>
            <person name="Noel B."/>
            <person name="Kuo A."/>
            <person name="Morin E."/>
            <person name="Chen J."/>
            <person name="Kohler A."/>
            <person name="Krizsan K."/>
            <person name="Balestrini R."/>
            <person name="Da Silva C."/>
            <person name="Montanini B."/>
            <person name="Hainaut M."/>
            <person name="Levati E."/>
            <person name="Barry K.W."/>
            <person name="Belfiori B."/>
            <person name="Cichocki N."/>
            <person name="Clum A."/>
            <person name="Dockter R.B."/>
            <person name="Fauchery L."/>
            <person name="Guy J."/>
            <person name="Iotti M."/>
            <person name="Le Tacon F."/>
            <person name="Lindquist E.A."/>
            <person name="Lipzen A."/>
            <person name="Malagnac F."/>
            <person name="Mello A."/>
            <person name="Molinier V."/>
            <person name="Miyauchi S."/>
            <person name="Poulain J."/>
            <person name="Riccioni C."/>
            <person name="Rubini A."/>
            <person name="Sitrit Y."/>
            <person name="Splivallo R."/>
            <person name="Traeger S."/>
            <person name="Wang M."/>
            <person name="Zifcakova L."/>
            <person name="Wipf D."/>
            <person name="Zambonelli A."/>
            <person name="Paolocci F."/>
            <person name="Nowrousian M."/>
            <person name="Ottonello S."/>
            <person name="Baldrian P."/>
            <person name="Spatafora J.W."/>
            <person name="Henrissat B."/>
            <person name="Nagy L.G."/>
            <person name="Aury J.M."/>
            <person name="Wincker P."/>
            <person name="Grigoriev I.V."/>
            <person name="Bonfante P."/>
            <person name="Martin F.M."/>
        </authorList>
    </citation>
    <scope>NUCLEOTIDE SEQUENCE [LARGE SCALE GENOMIC DNA]</scope>
    <source>
        <strain evidence="1 2">RN42</strain>
    </source>
</reference>
<dbReference type="AlphaFoldDB" id="A0A3N4I7T1"/>
<protein>
    <submittedName>
        <fullName evidence="1">Uncharacterized protein</fullName>
    </submittedName>
</protein>
<proteinExistence type="predicted"/>
<keyword evidence="2" id="KW-1185">Reference proteome</keyword>
<sequence length="195" mass="22292">MPASTANQEASEHYPVLPLKCLQETAEQPITTQARKLHLQRQIYGLIPLYRIIPNWGPSASGNIFIESVFDDLQCKPLEEIDLEELEVLAQCLYKRVMAYDAALEAMEDLGLDAPRELPTLTDREKKLYRESGEVWGSMVACGRPAFWWVPALLLVVALFRTPYGTVEELGLRLERFRMWARMPGRGKEKTLSRL</sequence>
<dbReference type="Proteomes" id="UP000275078">
    <property type="component" value="Unassembled WGS sequence"/>
</dbReference>
<organism evidence="1 2">
    <name type="scientific">Ascobolus immersus RN42</name>
    <dbReference type="NCBI Taxonomy" id="1160509"/>
    <lineage>
        <taxon>Eukaryota</taxon>
        <taxon>Fungi</taxon>
        <taxon>Dikarya</taxon>
        <taxon>Ascomycota</taxon>
        <taxon>Pezizomycotina</taxon>
        <taxon>Pezizomycetes</taxon>
        <taxon>Pezizales</taxon>
        <taxon>Ascobolaceae</taxon>
        <taxon>Ascobolus</taxon>
    </lineage>
</organism>
<evidence type="ECO:0000313" key="2">
    <source>
        <dbReference type="Proteomes" id="UP000275078"/>
    </source>
</evidence>
<dbReference type="EMBL" id="ML119674">
    <property type="protein sequence ID" value="RPA82125.1"/>
    <property type="molecule type" value="Genomic_DNA"/>
</dbReference>
<name>A0A3N4I7T1_ASCIM</name>
<evidence type="ECO:0000313" key="1">
    <source>
        <dbReference type="EMBL" id="RPA82125.1"/>
    </source>
</evidence>